<gene>
    <name evidence="7" type="ORF">SAMN05421812_10839</name>
</gene>
<keyword evidence="5" id="KW-1133">Transmembrane helix</keyword>
<dbReference type="SUPFAM" id="SSF55874">
    <property type="entry name" value="ATPase domain of HSP90 chaperone/DNA topoisomerase II/histidine kinase"/>
    <property type="match status" value="1"/>
</dbReference>
<evidence type="ECO:0000256" key="3">
    <source>
        <dbReference type="ARBA" id="ARBA00023012"/>
    </source>
</evidence>
<dbReference type="OrthoDB" id="5241784at2"/>
<dbReference type="EMBL" id="FZPH01000008">
    <property type="protein sequence ID" value="SNT51602.1"/>
    <property type="molecule type" value="Genomic_DNA"/>
</dbReference>
<dbReference type="Proteomes" id="UP000198362">
    <property type="component" value="Unassembled WGS sequence"/>
</dbReference>
<accession>A0A239NAT0</accession>
<feature type="compositionally biased region" description="Low complexity" evidence="4">
    <location>
        <begin position="1"/>
        <end position="11"/>
    </location>
</feature>
<evidence type="ECO:0000256" key="1">
    <source>
        <dbReference type="ARBA" id="ARBA00022679"/>
    </source>
</evidence>
<feature type="transmembrane region" description="Helical" evidence="5">
    <location>
        <begin position="148"/>
        <end position="166"/>
    </location>
</feature>
<evidence type="ECO:0000259" key="6">
    <source>
        <dbReference type="Pfam" id="PF07730"/>
    </source>
</evidence>
<feature type="region of interest" description="Disordered" evidence="4">
    <location>
        <begin position="1"/>
        <end position="22"/>
    </location>
</feature>
<evidence type="ECO:0000313" key="8">
    <source>
        <dbReference type="Proteomes" id="UP000198362"/>
    </source>
</evidence>
<feature type="domain" description="Signal transduction histidine kinase subgroup 3 dimerisation and phosphoacceptor" evidence="6">
    <location>
        <begin position="211"/>
        <end position="275"/>
    </location>
</feature>
<evidence type="ECO:0000256" key="2">
    <source>
        <dbReference type="ARBA" id="ARBA00022777"/>
    </source>
</evidence>
<dbReference type="PANTHER" id="PTHR24421">
    <property type="entry name" value="NITRATE/NITRITE SENSOR PROTEIN NARX-RELATED"/>
    <property type="match status" value="1"/>
</dbReference>
<keyword evidence="8" id="KW-1185">Reference proteome</keyword>
<dbReference type="PANTHER" id="PTHR24421:SF63">
    <property type="entry name" value="SENSOR HISTIDINE KINASE DESK"/>
    <property type="match status" value="1"/>
</dbReference>
<dbReference type="InterPro" id="IPR011712">
    <property type="entry name" value="Sig_transdc_His_kin_sub3_dim/P"/>
</dbReference>
<keyword evidence="2 7" id="KW-0418">Kinase</keyword>
<keyword evidence="5" id="KW-0472">Membrane</keyword>
<keyword evidence="5" id="KW-0812">Transmembrane</keyword>
<dbReference type="Pfam" id="PF07730">
    <property type="entry name" value="HisKA_3"/>
    <property type="match status" value="1"/>
</dbReference>
<feature type="transmembrane region" description="Helical" evidence="5">
    <location>
        <begin position="38"/>
        <end position="56"/>
    </location>
</feature>
<dbReference type="Gene3D" id="1.20.5.1930">
    <property type="match status" value="1"/>
</dbReference>
<protein>
    <submittedName>
        <fullName evidence="7">Two-component system, NarL family, sensor histidine kinase DesK</fullName>
    </submittedName>
</protein>
<evidence type="ECO:0000313" key="7">
    <source>
        <dbReference type="EMBL" id="SNT51602.1"/>
    </source>
</evidence>
<name>A0A239NAT0_9ACTN</name>
<dbReference type="CDD" id="cd16917">
    <property type="entry name" value="HATPase_UhpB-NarQ-NarX-like"/>
    <property type="match status" value="1"/>
</dbReference>
<reference evidence="7 8" key="1">
    <citation type="submission" date="2017-06" db="EMBL/GenBank/DDBJ databases">
        <authorList>
            <person name="Kim H.J."/>
            <person name="Triplett B.A."/>
        </authorList>
    </citation>
    <scope>NUCLEOTIDE SEQUENCE [LARGE SCALE GENOMIC DNA]</scope>
    <source>
        <strain evidence="7 8">CGMCC 4.5593</strain>
    </source>
</reference>
<dbReference type="GO" id="GO:0016020">
    <property type="term" value="C:membrane"/>
    <property type="evidence" value="ECO:0007669"/>
    <property type="project" value="InterPro"/>
</dbReference>
<feature type="transmembrane region" description="Helical" evidence="5">
    <location>
        <begin position="68"/>
        <end position="88"/>
    </location>
</feature>
<keyword evidence="1" id="KW-0808">Transferase</keyword>
<feature type="transmembrane region" description="Helical" evidence="5">
    <location>
        <begin position="172"/>
        <end position="190"/>
    </location>
</feature>
<keyword evidence="3" id="KW-0902">Two-component regulatory system</keyword>
<organism evidence="7 8">
    <name type="scientific">Asanoa hainanensis</name>
    <dbReference type="NCBI Taxonomy" id="560556"/>
    <lineage>
        <taxon>Bacteria</taxon>
        <taxon>Bacillati</taxon>
        <taxon>Actinomycetota</taxon>
        <taxon>Actinomycetes</taxon>
        <taxon>Micromonosporales</taxon>
        <taxon>Micromonosporaceae</taxon>
        <taxon>Asanoa</taxon>
    </lineage>
</organism>
<dbReference type="InterPro" id="IPR036890">
    <property type="entry name" value="HATPase_C_sf"/>
</dbReference>
<sequence length="391" mass="41683">MTVTSPTAGPVPAGPAPARPGEAGLSAMPKPSPFFQRGFGWLVGSVWLFYLGQPLGTILDHPGGFAKWFSLTALVLFALSYVLVFLWTRRAHIEQRQPRMRDGFAWLAVTLVLGLAMIPGAGGDWMVGLVYIAASAIMVLPPRVAVPVVVVVATQPLLLPVFVPGWKHENGLFFSIVLAAFAMFGVTRMIDHNMRLTAANREIARLAVAEERARAARDLHDILGHSLTVITIKAELAGRLLPGAPDRAKAEVDDMERLAREALADIRRTVGAYREVCLDEELASAVSALSAAGIEAQVPRSADVPEPRGTLFSWAVREGVTNVVRHSGATRCVITVRRDEVEIADNGRGPGDGTGGSGLRGLRERAEACGGQLSVGRAPGSGFVLRVSVPA</sequence>
<evidence type="ECO:0000256" key="5">
    <source>
        <dbReference type="SAM" id="Phobius"/>
    </source>
</evidence>
<feature type="transmembrane region" description="Helical" evidence="5">
    <location>
        <begin position="100"/>
        <end position="119"/>
    </location>
</feature>
<proteinExistence type="predicted"/>
<dbReference type="RefSeq" id="WP_144022696.1">
    <property type="nucleotide sequence ID" value="NZ_FZPH01000008.1"/>
</dbReference>
<dbReference type="InterPro" id="IPR050482">
    <property type="entry name" value="Sensor_HK_TwoCompSys"/>
</dbReference>
<evidence type="ECO:0000256" key="4">
    <source>
        <dbReference type="SAM" id="MobiDB-lite"/>
    </source>
</evidence>
<dbReference type="Gene3D" id="3.30.565.10">
    <property type="entry name" value="Histidine kinase-like ATPase, C-terminal domain"/>
    <property type="match status" value="1"/>
</dbReference>
<dbReference type="GO" id="GO:0046983">
    <property type="term" value="F:protein dimerization activity"/>
    <property type="evidence" value="ECO:0007669"/>
    <property type="project" value="InterPro"/>
</dbReference>
<dbReference type="GO" id="GO:0000155">
    <property type="term" value="F:phosphorelay sensor kinase activity"/>
    <property type="evidence" value="ECO:0007669"/>
    <property type="project" value="InterPro"/>
</dbReference>
<dbReference type="AlphaFoldDB" id="A0A239NAT0"/>